<gene>
    <name evidence="2" type="ORF">Cvel_4268</name>
</gene>
<dbReference type="VEuPathDB" id="CryptoDB:Cvel_4268"/>
<proteinExistence type="predicted"/>
<protein>
    <submittedName>
        <fullName evidence="2">Uncharacterized protein</fullName>
    </submittedName>
</protein>
<dbReference type="AlphaFoldDB" id="A0A0G4G792"/>
<feature type="region of interest" description="Disordered" evidence="1">
    <location>
        <begin position="1"/>
        <end position="42"/>
    </location>
</feature>
<sequence length="85" mass="9597">MVQGPVKSKKSDAKSMTQRKNMPKKSQFKNPSAPRVKPRKESKIVKIGKIETQLAGVLDTANERLDIVKTKVPNQQQQQKKKGKK</sequence>
<evidence type="ECO:0000313" key="2">
    <source>
        <dbReference type="EMBL" id="CEM24504.1"/>
    </source>
</evidence>
<name>A0A0G4G792_9ALVE</name>
<organism evidence="2">
    <name type="scientific">Chromera velia CCMP2878</name>
    <dbReference type="NCBI Taxonomy" id="1169474"/>
    <lineage>
        <taxon>Eukaryota</taxon>
        <taxon>Sar</taxon>
        <taxon>Alveolata</taxon>
        <taxon>Colpodellida</taxon>
        <taxon>Chromeraceae</taxon>
        <taxon>Chromera</taxon>
    </lineage>
</organism>
<reference evidence="2" key="1">
    <citation type="submission" date="2014-11" db="EMBL/GenBank/DDBJ databases">
        <authorList>
            <person name="Otto D Thomas"/>
            <person name="Naeem Raeece"/>
        </authorList>
    </citation>
    <scope>NUCLEOTIDE SEQUENCE</scope>
</reference>
<evidence type="ECO:0000256" key="1">
    <source>
        <dbReference type="SAM" id="MobiDB-lite"/>
    </source>
</evidence>
<accession>A0A0G4G792</accession>
<dbReference type="EMBL" id="CDMZ01000948">
    <property type="protein sequence ID" value="CEM24504.1"/>
    <property type="molecule type" value="Genomic_DNA"/>
</dbReference>